<evidence type="ECO:0000256" key="1">
    <source>
        <dbReference type="ARBA" id="ARBA00022679"/>
    </source>
</evidence>
<dbReference type="EC" id="2.3.1.180" evidence="4"/>
<dbReference type="PANTHER" id="PTHR34069:SF3">
    <property type="entry name" value="ACYL-COA:ACYL-COA ALKYLTRANSFERASE"/>
    <property type="match status" value="1"/>
</dbReference>
<dbReference type="Pfam" id="PF08541">
    <property type="entry name" value="ACP_syn_III_C"/>
    <property type="match status" value="1"/>
</dbReference>
<feature type="domain" description="Beta-ketoacyl-[acyl-carrier-protein] synthase III C-terminal" evidence="3">
    <location>
        <begin position="285"/>
        <end position="364"/>
    </location>
</feature>
<dbReference type="InterPro" id="IPR016039">
    <property type="entry name" value="Thiolase-like"/>
</dbReference>
<evidence type="ECO:0000313" key="5">
    <source>
        <dbReference type="Proteomes" id="UP000318288"/>
    </source>
</evidence>
<proteinExistence type="predicted"/>
<organism evidence="4 5">
    <name type="scientific">Rubripirellula tenax</name>
    <dbReference type="NCBI Taxonomy" id="2528015"/>
    <lineage>
        <taxon>Bacteria</taxon>
        <taxon>Pseudomonadati</taxon>
        <taxon>Planctomycetota</taxon>
        <taxon>Planctomycetia</taxon>
        <taxon>Pirellulales</taxon>
        <taxon>Pirellulaceae</taxon>
        <taxon>Rubripirellula</taxon>
    </lineage>
</organism>
<protein>
    <submittedName>
        <fullName evidence="4">3-oxoacyl-[acyl-carrier-protein] synthase 3</fullName>
        <ecNumber evidence="4">2.3.1.180</ecNumber>
    </submittedName>
</protein>
<gene>
    <name evidence="4" type="primary">fabH_4</name>
    <name evidence="4" type="ORF">Poly51_60510</name>
</gene>
<sequence>MLLVNERPLYICCNSKLLQHLGHRVRFANVCLESIGAEIPEETWSSSDIESRLTPLYDRLKLPEGRLELMSGIAQRRVWQPGTVPSGPSIRSANHAIEASSVDRDQIGCLIHASVCRDFLEPATASRVHHGVGLPSRCWVYDVSNACLGLINGAVQIAMMIESGAIDAGIVVGTENSRPLLEQTIATLNADVSLSRKSVKPAFASLTIGSGSCAWLLCHRRLSQHGTTIDAAIAQSRTEFHDLCRSNHDTAGAEMAPLMDTDSERLMAEGIATGAEGFEQLLDVIGWDRGQVDRSICHQVGGRHRIAMLEAMGLPIGKDTITFPRLGNTGSVALPLTLAAAAVSGDLLPGNHTTMLGIGSGINSVMLAATWGQTAVAGNLAAQLGLIGVS</sequence>
<accession>A0A5C6EBV1</accession>
<evidence type="ECO:0000313" key="4">
    <source>
        <dbReference type="EMBL" id="TWU44619.1"/>
    </source>
</evidence>
<keyword evidence="2 4" id="KW-0012">Acyltransferase</keyword>
<name>A0A5C6EBV1_9BACT</name>
<keyword evidence="1 4" id="KW-0808">Transferase</keyword>
<dbReference type="Proteomes" id="UP000318288">
    <property type="component" value="Unassembled WGS sequence"/>
</dbReference>
<dbReference type="SUPFAM" id="SSF53901">
    <property type="entry name" value="Thiolase-like"/>
    <property type="match status" value="1"/>
</dbReference>
<dbReference type="AlphaFoldDB" id="A0A5C6EBV1"/>
<reference evidence="4 5" key="1">
    <citation type="submission" date="2019-02" db="EMBL/GenBank/DDBJ databases">
        <title>Deep-cultivation of Planctomycetes and their phenomic and genomic characterization uncovers novel biology.</title>
        <authorList>
            <person name="Wiegand S."/>
            <person name="Jogler M."/>
            <person name="Boedeker C."/>
            <person name="Pinto D."/>
            <person name="Vollmers J."/>
            <person name="Rivas-Marin E."/>
            <person name="Kohn T."/>
            <person name="Peeters S.H."/>
            <person name="Heuer A."/>
            <person name="Rast P."/>
            <person name="Oberbeckmann S."/>
            <person name="Bunk B."/>
            <person name="Jeske O."/>
            <person name="Meyerdierks A."/>
            <person name="Storesund J.E."/>
            <person name="Kallscheuer N."/>
            <person name="Luecker S."/>
            <person name="Lage O.M."/>
            <person name="Pohl T."/>
            <person name="Merkel B.J."/>
            <person name="Hornburger P."/>
            <person name="Mueller R.-W."/>
            <person name="Bruemmer F."/>
            <person name="Labrenz M."/>
            <person name="Spormann A.M."/>
            <person name="Op Den Camp H."/>
            <person name="Overmann J."/>
            <person name="Amann R."/>
            <person name="Jetten M.S.M."/>
            <person name="Mascher T."/>
            <person name="Medema M.H."/>
            <person name="Devos D.P."/>
            <person name="Kaster A.-K."/>
            <person name="Ovreas L."/>
            <person name="Rohde M."/>
            <person name="Galperin M.Y."/>
            <person name="Jogler C."/>
        </authorList>
    </citation>
    <scope>NUCLEOTIDE SEQUENCE [LARGE SCALE GENOMIC DNA]</scope>
    <source>
        <strain evidence="4 5">Poly51</strain>
    </source>
</reference>
<dbReference type="PANTHER" id="PTHR34069">
    <property type="entry name" value="3-OXOACYL-[ACYL-CARRIER-PROTEIN] SYNTHASE 3"/>
    <property type="match status" value="1"/>
</dbReference>
<keyword evidence="5" id="KW-1185">Reference proteome</keyword>
<dbReference type="GO" id="GO:0044550">
    <property type="term" value="P:secondary metabolite biosynthetic process"/>
    <property type="evidence" value="ECO:0007669"/>
    <property type="project" value="TreeGrafter"/>
</dbReference>
<dbReference type="NCBIfam" id="NF006720">
    <property type="entry name" value="PRK09258.1"/>
    <property type="match status" value="1"/>
</dbReference>
<comment type="caution">
    <text evidence="4">The sequence shown here is derived from an EMBL/GenBank/DDBJ whole genome shotgun (WGS) entry which is preliminary data.</text>
</comment>
<dbReference type="InterPro" id="IPR013747">
    <property type="entry name" value="ACP_syn_III_C"/>
</dbReference>
<dbReference type="GO" id="GO:0033818">
    <property type="term" value="F:beta-ketoacyl-acyl-carrier-protein synthase III activity"/>
    <property type="evidence" value="ECO:0007669"/>
    <property type="project" value="UniProtKB-EC"/>
</dbReference>
<dbReference type="Gene3D" id="3.40.47.10">
    <property type="match status" value="2"/>
</dbReference>
<evidence type="ECO:0000259" key="3">
    <source>
        <dbReference type="Pfam" id="PF08541"/>
    </source>
</evidence>
<evidence type="ECO:0000256" key="2">
    <source>
        <dbReference type="ARBA" id="ARBA00023315"/>
    </source>
</evidence>
<dbReference type="EMBL" id="SJPW01000011">
    <property type="protein sequence ID" value="TWU44619.1"/>
    <property type="molecule type" value="Genomic_DNA"/>
</dbReference>